<dbReference type="InterPro" id="IPR003661">
    <property type="entry name" value="HisK_dim/P_dom"/>
</dbReference>
<dbReference type="SUPFAM" id="SSF55781">
    <property type="entry name" value="GAF domain-like"/>
    <property type="match status" value="1"/>
</dbReference>
<feature type="domain" description="PAS" evidence="10">
    <location>
        <begin position="153"/>
        <end position="224"/>
    </location>
</feature>
<dbReference type="EC" id="2.7.13.3" evidence="2"/>
<organism evidence="12 13">
    <name type="scientific">Bdellovibrio bacteriovorus (strain ATCC 15356 / DSM 50701 / NCIMB 9529 / HD100)</name>
    <dbReference type="NCBI Taxonomy" id="264462"/>
    <lineage>
        <taxon>Bacteria</taxon>
        <taxon>Pseudomonadati</taxon>
        <taxon>Bdellovibrionota</taxon>
        <taxon>Bdellovibrionia</taxon>
        <taxon>Bdellovibrionales</taxon>
        <taxon>Pseudobdellovibrionaceae</taxon>
        <taxon>Bdellovibrio</taxon>
    </lineage>
</organism>
<dbReference type="Gene3D" id="3.30.450.40">
    <property type="match status" value="1"/>
</dbReference>
<keyword evidence="3 7" id="KW-0597">Phosphoprotein</keyword>
<dbReference type="CDD" id="cd17546">
    <property type="entry name" value="REC_hyHK_CKI1_RcsC-like"/>
    <property type="match status" value="1"/>
</dbReference>
<evidence type="ECO:0000313" key="12">
    <source>
        <dbReference type="EMBL" id="CAE79273.1"/>
    </source>
</evidence>
<evidence type="ECO:0000259" key="9">
    <source>
        <dbReference type="PROSITE" id="PS50110"/>
    </source>
</evidence>
<dbReference type="PROSITE" id="PS50109">
    <property type="entry name" value="HIS_KIN"/>
    <property type="match status" value="1"/>
</dbReference>
<dbReference type="InterPro" id="IPR035965">
    <property type="entry name" value="PAS-like_dom_sf"/>
</dbReference>
<evidence type="ECO:0000256" key="1">
    <source>
        <dbReference type="ARBA" id="ARBA00000085"/>
    </source>
</evidence>
<evidence type="ECO:0000256" key="6">
    <source>
        <dbReference type="ARBA" id="ARBA00023012"/>
    </source>
</evidence>
<feature type="domain" description="Response regulatory" evidence="9">
    <location>
        <begin position="736"/>
        <end position="853"/>
    </location>
</feature>
<dbReference type="SUPFAM" id="SSF55785">
    <property type="entry name" value="PYP-like sensor domain (PAS domain)"/>
    <property type="match status" value="2"/>
</dbReference>
<evidence type="ECO:0000259" key="11">
    <source>
        <dbReference type="PROSITE" id="PS50113"/>
    </source>
</evidence>
<dbReference type="SMART" id="SM00388">
    <property type="entry name" value="HisKA"/>
    <property type="match status" value="1"/>
</dbReference>
<dbReference type="InterPro" id="IPR005467">
    <property type="entry name" value="His_kinase_dom"/>
</dbReference>
<dbReference type="InterPro" id="IPR013656">
    <property type="entry name" value="PAS_4"/>
</dbReference>
<dbReference type="Gene3D" id="3.40.50.2300">
    <property type="match status" value="1"/>
</dbReference>
<feature type="domain" description="Histidine kinase" evidence="8">
    <location>
        <begin position="486"/>
        <end position="710"/>
    </location>
</feature>
<gene>
    <name evidence="12" type="ordered locus">Bd1381</name>
</gene>
<evidence type="ECO:0000256" key="4">
    <source>
        <dbReference type="ARBA" id="ARBA00022679"/>
    </source>
</evidence>
<dbReference type="InterPro" id="IPR004358">
    <property type="entry name" value="Sig_transdc_His_kin-like_C"/>
</dbReference>
<evidence type="ECO:0000259" key="8">
    <source>
        <dbReference type="PROSITE" id="PS50109"/>
    </source>
</evidence>
<dbReference type="InterPro" id="IPR001789">
    <property type="entry name" value="Sig_transdc_resp-reg_receiver"/>
</dbReference>
<proteinExistence type="predicted"/>
<evidence type="ECO:0000256" key="2">
    <source>
        <dbReference type="ARBA" id="ARBA00012438"/>
    </source>
</evidence>
<feature type="modified residue" description="4-aspartylphosphate" evidence="7">
    <location>
        <position position="788"/>
    </location>
</feature>
<dbReference type="eggNOG" id="COG0784">
    <property type="taxonomic scope" value="Bacteria"/>
</dbReference>
<dbReference type="Gene3D" id="3.30.565.10">
    <property type="entry name" value="Histidine kinase-like ATPase, C-terminal domain"/>
    <property type="match status" value="1"/>
</dbReference>
<dbReference type="eggNOG" id="COG2205">
    <property type="taxonomic scope" value="Bacteria"/>
</dbReference>
<feature type="domain" description="PAS" evidence="10">
    <location>
        <begin position="12"/>
        <end position="84"/>
    </location>
</feature>
<dbReference type="STRING" id="264462.Bd1381"/>
<dbReference type="InterPro" id="IPR011006">
    <property type="entry name" value="CheY-like_superfamily"/>
</dbReference>
<dbReference type="SMART" id="SM00091">
    <property type="entry name" value="PAS"/>
    <property type="match status" value="2"/>
</dbReference>
<dbReference type="InterPro" id="IPR003594">
    <property type="entry name" value="HATPase_dom"/>
</dbReference>
<keyword evidence="6" id="KW-0902">Two-component regulatory system</keyword>
<dbReference type="SMART" id="SM00065">
    <property type="entry name" value="GAF"/>
    <property type="match status" value="1"/>
</dbReference>
<dbReference type="InterPro" id="IPR003018">
    <property type="entry name" value="GAF"/>
</dbReference>
<dbReference type="HOGENOM" id="CLU_000445_114_15_7"/>
<accession>Q6MN79</accession>
<dbReference type="Proteomes" id="UP000008080">
    <property type="component" value="Chromosome"/>
</dbReference>
<dbReference type="CDD" id="cd00082">
    <property type="entry name" value="HisKA"/>
    <property type="match status" value="1"/>
</dbReference>
<dbReference type="Pfam" id="PF00072">
    <property type="entry name" value="Response_reg"/>
    <property type="match status" value="1"/>
</dbReference>
<dbReference type="Gene3D" id="3.30.450.20">
    <property type="entry name" value="PAS domain"/>
    <property type="match status" value="2"/>
</dbReference>
<dbReference type="EMBL" id="BX842649">
    <property type="protein sequence ID" value="CAE79273.1"/>
    <property type="molecule type" value="Genomic_DNA"/>
</dbReference>
<evidence type="ECO:0000256" key="7">
    <source>
        <dbReference type="PROSITE-ProRule" id="PRU00169"/>
    </source>
</evidence>
<dbReference type="CDD" id="cd00130">
    <property type="entry name" value="PAS"/>
    <property type="match status" value="2"/>
</dbReference>
<dbReference type="Pfam" id="PF02518">
    <property type="entry name" value="HATPase_c"/>
    <property type="match status" value="1"/>
</dbReference>
<dbReference type="InterPro" id="IPR000700">
    <property type="entry name" value="PAS-assoc_C"/>
</dbReference>
<dbReference type="PROSITE" id="PS50110">
    <property type="entry name" value="RESPONSE_REGULATORY"/>
    <property type="match status" value="1"/>
</dbReference>
<dbReference type="PANTHER" id="PTHR45339:SF1">
    <property type="entry name" value="HYBRID SIGNAL TRANSDUCTION HISTIDINE KINASE J"/>
    <property type="match status" value="1"/>
</dbReference>
<comment type="catalytic activity">
    <reaction evidence="1">
        <text>ATP + protein L-histidine = ADP + protein N-phospho-L-histidine.</text>
        <dbReference type="EC" id="2.7.13.3"/>
    </reaction>
</comment>
<feature type="domain" description="PAC" evidence="11">
    <location>
        <begin position="227"/>
        <end position="279"/>
    </location>
</feature>
<dbReference type="KEGG" id="bba:Bd1381"/>
<dbReference type="Pfam" id="PF13426">
    <property type="entry name" value="PAS_9"/>
    <property type="match status" value="1"/>
</dbReference>
<dbReference type="GO" id="GO:0000155">
    <property type="term" value="F:phosphorelay sensor kinase activity"/>
    <property type="evidence" value="ECO:0007669"/>
    <property type="project" value="InterPro"/>
</dbReference>
<dbReference type="NCBIfam" id="TIGR00229">
    <property type="entry name" value="sensory_box"/>
    <property type="match status" value="2"/>
</dbReference>
<dbReference type="FunFam" id="3.30.565.10:FF:000010">
    <property type="entry name" value="Sensor histidine kinase RcsC"/>
    <property type="match status" value="1"/>
</dbReference>
<dbReference type="Gene3D" id="1.10.287.130">
    <property type="match status" value="1"/>
</dbReference>
<evidence type="ECO:0000313" key="13">
    <source>
        <dbReference type="Proteomes" id="UP000008080"/>
    </source>
</evidence>
<evidence type="ECO:0000256" key="3">
    <source>
        <dbReference type="ARBA" id="ARBA00022553"/>
    </source>
</evidence>
<dbReference type="SUPFAM" id="SSF55874">
    <property type="entry name" value="ATPase domain of HSP90 chaperone/DNA topoisomerase II/histidine kinase"/>
    <property type="match status" value="1"/>
</dbReference>
<reference evidence="12 13" key="1">
    <citation type="journal article" date="2004" name="Science">
        <title>A predator unmasked: life cycle of Bdellovibrio bacteriovorus from a genomic perspective.</title>
        <authorList>
            <person name="Rendulic S."/>
            <person name="Jagtap P."/>
            <person name="Rosinus A."/>
            <person name="Eppinger M."/>
            <person name="Baar C."/>
            <person name="Lanz C."/>
            <person name="Keller H."/>
            <person name="Lambert C."/>
            <person name="Evans K.J."/>
            <person name="Goesmann A."/>
            <person name="Meyer F."/>
            <person name="Sockett R.E."/>
            <person name="Schuster S.C."/>
        </authorList>
    </citation>
    <scope>NUCLEOTIDE SEQUENCE [LARGE SCALE GENOMIC DNA]</scope>
    <source>
        <strain evidence="13">ATCC 15356 / DSM 50701 / NCIMB 9529 / HD100</strain>
    </source>
</reference>
<dbReference type="Pfam" id="PF08448">
    <property type="entry name" value="PAS_4"/>
    <property type="match status" value="1"/>
</dbReference>
<dbReference type="PROSITE" id="PS50112">
    <property type="entry name" value="PAS"/>
    <property type="match status" value="2"/>
</dbReference>
<dbReference type="SUPFAM" id="SSF52172">
    <property type="entry name" value="CheY-like"/>
    <property type="match status" value="1"/>
</dbReference>
<dbReference type="InterPro" id="IPR036097">
    <property type="entry name" value="HisK_dim/P_sf"/>
</dbReference>
<dbReference type="InterPro" id="IPR029016">
    <property type="entry name" value="GAF-like_dom_sf"/>
</dbReference>
<evidence type="ECO:0000256" key="5">
    <source>
        <dbReference type="ARBA" id="ARBA00022777"/>
    </source>
</evidence>
<protein>
    <recommendedName>
        <fullName evidence="2">histidine kinase</fullName>
        <ecNumber evidence="2">2.7.13.3</ecNumber>
    </recommendedName>
</protein>
<dbReference type="SMART" id="SM00448">
    <property type="entry name" value="REC"/>
    <property type="match status" value="1"/>
</dbReference>
<dbReference type="InterPro" id="IPR000014">
    <property type="entry name" value="PAS"/>
</dbReference>
<dbReference type="PRINTS" id="PR00344">
    <property type="entry name" value="BCTRLSENSOR"/>
</dbReference>
<dbReference type="SMART" id="SM00387">
    <property type="entry name" value="HATPase_c"/>
    <property type="match status" value="1"/>
</dbReference>
<keyword evidence="13" id="KW-1185">Reference proteome</keyword>
<keyword evidence="4 12" id="KW-0808">Transferase</keyword>
<evidence type="ECO:0000259" key="10">
    <source>
        <dbReference type="PROSITE" id="PS50112"/>
    </source>
</evidence>
<name>Q6MN79_BDEBA</name>
<dbReference type="PANTHER" id="PTHR45339">
    <property type="entry name" value="HYBRID SIGNAL TRANSDUCTION HISTIDINE KINASE J"/>
    <property type="match status" value="1"/>
</dbReference>
<keyword evidence="5" id="KW-0418">Kinase</keyword>
<dbReference type="PROSITE" id="PS50113">
    <property type="entry name" value="PAC"/>
    <property type="match status" value="1"/>
</dbReference>
<dbReference type="CDD" id="cd16922">
    <property type="entry name" value="HATPase_EvgS-ArcB-TorS-like"/>
    <property type="match status" value="1"/>
</dbReference>
<dbReference type="SUPFAM" id="SSF47384">
    <property type="entry name" value="Homodimeric domain of signal transducing histidine kinase"/>
    <property type="match status" value="1"/>
</dbReference>
<dbReference type="eggNOG" id="COG3829">
    <property type="taxonomic scope" value="Bacteria"/>
</dbReference>
<dbReference type="Pfam" id="PF13185">
    <property type="entry name" value="GAF_2"/>
    <property type="match status" value="1"/>
</dbReference>
<dbReference type="AlphaFoldDB" id="Q6MN79"/>
<dbReference type="InterPro" id="IPR036890">
    <property type="entry name" value="HATPase_C_sf"/>
</dbReference>
<sequence length="865" mass="98265">MMPTEQEQNNQLWRRYKTIFESKLVGILSTDMNGQILDANDCFLEMVGYSREDLNEGRLNWKTLTHPNYLEQSRQVAEILKTKGSVPVFEKEYIHKKGHLVPVRLGLTMFEDGTVITLVQDITRQKDIERKLEEAKSLLEERVAERTRQLVESESFLMAIFENMPTMVFVKDARDLRFVRFNKAGENLLGIPRSQLIGKNDYDLFPKEQADFFTTKDRDVLKESKIVDIPEEQINTARGVRYLHTRKIPVFDKEGRPQYLLGVSEDITELKEAEKQRAVLVKEQIARSSAELRAQQMGFLSDLTFAMTQSFDLDNILKAFTEKSIPTLADICIVDLMDEEGLEISHTQVAAKTDEDRQFIQSWRERFPLRWDAPYGAAEVIRSRKTEIINGVDLDQFLKSTFGPEAAMTQRPIHAEAFMTVPILLRDEKPLGTISLITTSPGRHFSPLDQSMAEEVGRRLAVLIENSRLYYRAQEASRAKTAFLANVSHEIRTPLGAMLGFAEILKEDESLREEQKEAVETVLRNGQQLLHIVDEILDISKVESERIQIESIVFDLPDLLHDVIHLLRGRAEEKGIELRLRLGPLPKKIQSDPTRLRQILINVIGNAIKFTDSGFVEMEARSHNGKRRDGRQRIEFLVTDTGIGISSEQRNNLFQPFSQADSSTTRRFGGTGLGLFLSRKLARLLGGDVILNTSSAGIGSSFLISILGREVTDSQIRDLGKKNDKSAEVSSRQVESILVVDDAMDNRELFRRFIVRAGIPEERIETAENGAEAVRKALDRSYSVILMDIQMPEMDGFQALKKLRTQGYRGPIVALTAHAMKGDREKCLAAGFDGYLQKPLDRVELKRVLNLDFSSQQPGPRDAEL</sequence>
<dbReference type="Pfam" id="PF00512">
    <property type="entry name" value="HisKA"/>
    <property type="match status" value="1"/>
</dbReference>